<evidence type="ECO:0000313" key="7">
    <source>
        <dbReference type="Proteomes" id="UP000515819"/>
    </source>
</evidence>
<evidence type="ECO:0000256" key="1">
    <source>
        <dbReference type="ARBA" id="ARBA00004141"/>
    </source>
</evidence>
<feature type="transmembrane region" description="Helical" evidence="5">
    <location>
        <begin position="126"/>
        <end position="143"/>
    </location>
</feature>
<dbReference type="AlphaFoldDB" id="A0A7G9FR13"/>
<keyword evidence="3 5" id="KW-1133">Transmembrane helix</keyword>
<evidence type="ECO:0000256" key="3">
    <source>
        <dbReference type="ARBA" id="ARBA00022989"/>
    </source>
</evidence>
<dbReference type="EMBL" id="CP060632">
    <property type="protein sequence ID" value="QNM00995.1"/>
    <property type="molecule type" value="Genomic_DNA"/>
</dbReference>
<dbReference type="Pfam" id="PF01027">
    <property type="entry name" value="Bax1-I"/>
    <property type="match status" value="1"/>
</dbReference>
<dbReference type="KEGG" id="wcp:H9Q76_01270"/>
<protein>
    <submittedName>
        <fullName evidence="6">US12 family protein</fullName>
    </submittedName>
</protein>
<keyword evidence="2 5" id="KW-0812">Transmembrane</keyword>
<dbReference type="InterPro" id="IPR006214">
    <property type="entry name" value="Bax_inhibitor_1-related"/>
</dbReference>
<evidence type="ECO:0000256" key="5">
    <source>
        <dbReference type="SAM" id="Phobius"/>
    </source>
</evidence>
<reference evidence="6 7" key="1">
    <citation type="submission" date="2020-08" db="EMBL/GenBank/DDBJ databases">
        <authorList>
            <person name="Liu C."/>
            <person name="Sun Q."/>
        </authorList>
    </citation>
    <scope>NUCLEOTIDE SEQUENCE [LARGE SCALE GENOMIC DNA]</scope>
    <source>
        <strain evidence="6 7">NSJ-4</strain>
    </source>
</reference>
<keyword evidence="7" id="KW-1185">Reference proteome</keyword>
<evidence type="ECO:0000313" key="6">
    <source>
        <dbReference type="EMBL" id="QNM00995.1"/>
    </source>
</evidence>
<dbReference type="GO" id="GO:0016020">
    <property type="term" value="C:membrane"/>
    <property type="evidence" value="ECO:0007669"/>
    <property type="project" value="UniProtKB-SubCell"/>
</dbReference>
<sequence length="207" mass="22446">MYNLIIGGVLLYGFIINAIMTAVFGDSIVSFVLTNPIAFYIGYFILAIAGTFMVRKSDNPVVSFIGYNLMVVPIGMVIAVSVTLYSAIGYNMIVATAFGITAAVTLVMMIISSIYPNFFLSMGRTLGITLLITVVVEAIMLIAGASLGIIDYVVVAIFCLYVGYDWAKANAIEKTVDNAIDSASELYLDIVNLFLRIMKILARANRN</sequence>
<evidence type="ECO:0000256" key="2">
    <source>
        <dbReference type="ARBA" id="ARBA00022692"/>
    </source>
</evidence>
<evidence type="ECO:0000256" key="4">
    <source>
        <dbReference type="ARBA" id="ARBA00023136"/>
    </source>
</evidence>
<keyword evidence="4 5" id="KW-0472">Membrane</keyword>
<dbReference type="Proteomes" id="UP000515819">
    <property type="component" value="Chromosome"/>
</dbReference>
<feature type="transmembrane region" description="Helical" evidence="5">
    <location>
        <begin position="9"/>
        <end position="31"/>
    </location>
</feature>
<proteinExistence type="predicted"/>
<feature type="transmembrane region" description="Helical" evidence="5">
    <location>
        <begin position="37"/>
        <end position="54"/>
    </location>
</feature>
<gene>
    <name evidence="6" type="ORF">H9Q76_01270</name>
</gene>
<name>A0A7G9FR13_9FIRM</name>
<organism evidence="6 7">
    <name type="scientific">Wujia chipingensis</name>
    <dbReference type="NCBI Taxonomy" id="2763670"/>
    <lineage>
        <taxon>Bacteria</taxon>
        <taxon>Bacillati</taxon>
        <taxon>Bacillota</taxon>
        <taxon>Clostridia</taxon>
        <taxon>Lachnospirales</taxon>
        <taxon>Lachnospiraceae</taxon>
        <taxon>Wujia</taxon>
    </lineage>
</organism>
<accession>A0A7G9FR13</accession>
<comment type="subcellular location">
    <subcellularLocation>
        <location evidence="1">Membrane</location>
        <topology evidence="1">Multi-pass membrane protein</topology>
    </subcellularLocation>
</comment>
<feature type="transmembrane region" description="Helical" evidence="5">
    <location>
        <begin position="93"/>
        <end position="114"/>
    </location>
</feature>
<feature type="transmembrane region" description="Helical" evidence="5">
    <location>
        <begin position="66"/>
        <end position="87"/>
    </location>
</feature>